<evidence type="ECO:0000313" key="10">
    <source>
        <dbReference type="Proteomes" id="UP000584867"/>
    </source>
</evidence>
<organism evidence="9 10">
    <name type="scientific">Granulicella mallensis</name>
    <dbReference type="NCBI Taxonomy" id="940614"/>
    <lineage>
        <taxon>Bacteria</taxon>
        <taxon>Pseudomonadati</taxon>
        <taxon>Acidobacteriota</taxon>
        <taxon>Terriglobia</taxon>
        <taxon>Terriglobales</taxon>
        <taxon>Acidobacteriaceae</taxon>
        <taxon>Granulicella</taxon>
    </lineage>
</organism>
<evidence type="ECO:0000256" key="4">
    <source>
        <dbReference type="ARBA" id="ARBA00032284"/>
    </source>
</evidence>
<keyword evidence="9" id="KW-0645">Protease</keyword>
<dbReference type="Pfam" id="PF07676">
    <property type="entry name" value="PD40"/>
    <property type="match status" value="3"/>
</dbReference>
<comment type="caution">
    <text evidence="9">The sequence shown here is derived from an EMBL/GenBank/DDBJ whole genome shotgun (WGS) entry which is preliminary data.</text>
</comment>
<dbReference type="Pfam" id="PF00326">
    <property type="entry name" value="Peptidase_S9"/>
    <property type="match status" value="1"/>
</dbReference>
<dbReference type="InterPro" id="IPR011042">
    <property type="entry name" value="6-blade_b-propeller_TolB-like"/>
</dbReference>
<reference evidence="9 10" key="1">
    <citation type="submission" date="2020-08" db="EMBL/GenBank/DDBJ databases">
        <title>Genomic Encyclopedia of Type Strains, Phase IV (KMG-V): Genome sequencing to study the core and pangenomes of soil and plant-associated prokaryotes.</title>
        <authorList>
            <person name="Whitman W."/>
        </authorList>
    </citation>
    <scope>NUCLEOTIDE SEQUENCE [LARGE SCALE GENOMIC DNA]</scope>
    <source>
        <strain evidence="9 10">X5P3</strain>
    </source>
</reference>
<dbReference type="Pfam" id="PF00930">
    <property type="entry name" value="DPPIV_N"/>
    <property type="match status" value="1"/>
</dbReference>
<dbReference type="PANTHER" id="PTHR42776">
    <property type="entry name" value="SERINE PEPTIDASE S9 FAMILY MEMBER"/>
    <property type="match status" value="1"/>
</dbReference>
<accession>A0A7W8EAV5</accession>
<proteinExistence type="predicted"/>
<evidence type="ECO:0000259" key="8">
    <source>
        <dbReference type="Pfam" id="PF00930"/>
    </source>
</evidence>
<evidence type="ECO:0000256" key="3">
    <source>
        <dbReference type="ARBA" id="ARBA00022990"/>
    </source>
</evidence>
<evidence type="ECO:0000256" key="2">
    <source>
        <dbReference type="ARBA" id="ARBA00022825"/>
    </source>
</evidence>
<dbReference type="InterPro" id="IPR002471">
    <property type="entry name" value="Pept_S9_AS"/>
</dbReference>
<keyword evidence="9" id="KW-0031">Aminopeptidase</keyword>
<dbReference type="PANTHER" id="PTHR42776:SF27">
    <property type="entry name" value="DIPEPTIDYL PEPTIDASE FAMILY MEMBER 6"/>
    <property type="match status" value="1"/>
</dbReference>
<protein>
    <recommendedName>
        <fullName evidence="5">Acyl-peptide hydrolase</fullName>
    </recommendedName>
    <alternativeName>
        <fullName evidence="4">Acylaminoacyl-peptidase</fullName>
    </alternativeName>
</protein>
<dbReference type="Gene3D" id="3.40.50.1820">
    <property type="entry name" value="alpha/beta hydrolase"/>
    <property type="match status" value="1"/>
</dbReference>
<name>A0A7W8EAV5_9BACT</name>
<dbReference type="RefSeq" id="WP_260331142.1">
    <property type="nucleotide sequence ID" value="NZ_JACHIO010000014.1"/>
</dbReference>
<feature type="domain" description="Dipeptidylpeptidase IV N-terminal" evidence="8">
    <location>
        <begin position="315"/>
        <end position="420"/>
    </location>
</feature>
<comment type="function">
    <text evidence="6">This enzyme catalyzes the hydrolysis of the N-terminal peptide bond of an N-acetylated peptide to generate an N-acetylated amino acid and a peptide with a free N-terminus. It preferentially cleaves off Ac-Ala, Ac-Met and Ac-Ser. Also, involved in the degradation of oxidized and glycated proteins.</text>
</comment>
<dbReference type="Gene3D" id="2.140.10.30">
    <property type="entry name" value="Dipeptidylpeptidase IV, N-terminal domain"/>
    <property type="match status" value="1"/>
</dbReference>
<dbReference type="SUPFAM" id="SSF53474">
    <property type="entry name" value="alpha/beta-Hydrolases"/>
    <property type="match status" value="1"/>
</dbReference>
<feature type="domain" description="Peptidase S9 prolyl oligopeptidase catalytic" evidence="7">
    <location>
        <begin position="532"/>
        <end position="731"/>
    </location>
</feature>
<evidence type="ECO:0000256" key="5">
    <source>
        <dbReference type="ARBA" id="ARBA00032596"/>
    </source>
</evidence>
<evidence type="ECO:0000259" key="7">
    <source>
        <dbReference type="Pfam" id="PF00326"/>
    </source>
</evidence>
<evidence type="ECO:0000256" key="6">
    <source>
        <dbReference type="ARBA" id="ARBA00045885"/>
    </source>
</evidence>
<keyword evidence="2" id="KW-0720">Serine protease</keyword>
<dbReference type="PROSITE" id="PS00708">
    <property type="entry name" value="PRO_ENDOPEP_SER"/>
    <property type="match status" value="1"/>
</dbReference>
<keyword evidence="1" id="KW-0378">Hydrolase</keyword>
<dbReference type="GO" id="GO:0004252">
    <property type="term" value="F:serine-type endopeptidase activity"/>
    <property type="evidence" value="ECO:0007669"/>
    <property type="project" value="InterPro"/>
</dbReference>
<dbReference type="GO" id="GO:0004177">
    <property type="term" value="F:aminopeptidase activity"/>
    <property type="evidence" value="ECO:0007669"/>
    <property type="project" value="UniProtKB-KW"/>
</dbReference>
<dbReference type="InterPro" id="IPR002469">
    <property type="entry name" value="Peptidase_S9B_N"/>
</dbReference>
<dbReference type="InterPro" id="IPR029058">
    <property type="entry name" value="AB_hydrolase_fold"/>
</dbReference>
<dbReference type="InterPro" id="IPR001375">
    <property type="entry name" value="Peptidase_S9_cat"/>
</dbReference>
<evidence type="ECO:0000313" key="9">
    <source>
        <dbReference type="EMBL" id="MBB5065116.1"/>
    </source>
</evidence>
<dbReference type="EMBL" id="JACHIO010000014">
    <property type="protein sequence ID" value="MBB5065116.1"/>
    <property type="molecule type" value="Genomic_DNA"/>
</dbReference>
<gene>
    <name evidence="9" type="ORF">HDF15_003479</name>
</gene>
<dbReference type="SUPFAM" id="SSF82171">
    <property type="entry name" value="DPP6 N-terminal domain-like"/>
    <property type="match status" value="2"/>
</dbReference>
<dbReference type="AlphaFoldDB" id="A0A7W8EAV5"/>
<evidence type="ECO:0000256" key="1">
    <source>
        <dbReference type="ARBA" id="ARBA00022801"/>
    </source>
</evidence>
<sequence>MAYAPYLNWMHDGLSADNLPRMRRLFPLALILVVTSLAATSPAPAQQVFTLQQILSAPYALSLTAAPVGKQFAWIENAEGRRNIWVGGPQAAARQITPYTEDDGQDIDGLAWSPDGTSLAYSRGAENGASGKPANPAHLQRTTPVEVWVQPLAAGREPLLLGEGHTPLFSRDGRSVLFLRGGQIWSADLTAPTTAHQLVFDRGSASSLTLSPDGKLLAFVSRRKDHSFIGLFDLGTHTLRFLAPGTGSDLAPSFSPDSRQIAWLRKPFTEAPEFALNRTSAYPWSIQLADVASGEARTLYSPKPNERGSVLPHLSSGGPHVFWSVENKLIFFSEADGWVHLYSIQIASKDKSAKLDEHGSQPRLLTPGAFEVEDATLDSGGRTILYTSNATDADRRHLWKIDLVHANAKPMALTHGNGIETHPQMDSTGAAAAIASDARTPSHPVLVATDGTLAALHAGALPQSYPTTLVTPQQVLLHSTDGITLHAQLFKPELAGKIGKRPAIVFFHGGPERQMLLGYPAMDYYSNAYAMNQYLASRGFIVLSVNYRCGIGYGTDFRQCEDSGAAGAKEYNDVLAAAAYLRSRDDVDVKHIGVWGGSYGGYLTALALARNPDLFAAGVDFHGVHDWNLEDDAAKWLRGSNAEKDAIALKARNSSPIAAADQWRSPVLFIHGDDDPEVAYAETPVLADVLRARGVPVEELILPDEVHDFLLHRDWLASYEAASKFFERTLKPRQILK</sequence>
<dbReference type="Gene3D" id="2.120.10.30">
    <property type="entry name" value="TolB, C-terminal domain"/>
    <property type="match status" value="1"/>
</dbReference>
<dbReference type="Proteomes" id="UP000584867">
    <property type="component" value="Unassembled WGS sequence"/>
</dbReference>
<dbReference type="InterPro" id="IPR011659">
    <property type="entry name" value="WD40"/>
</dbReference>
<dbReference type="GO" id="GO:0006508">
    <property type="term" value="P:proteolysis"/>
    <property type="evidence" value="ECO:0007669"/>
    <property type="project" value="InterPro"/>
</dbReference>
<keyword evidence="3" id="KW-0007">Acetylation</keyword>